<keyword evidence="1 4" id="KW-0378">Hydrolase</keyword>
<reference evidence="4 5" key="1">
    <citation type="journal article" date="2014" name="Front. Genet.">
        <title>Genome and metabolic network of "Candidatus Phaeomarinobacter ectocarpi" Ec32, a new candidate genus of Alphaproteobacteria frequently associated with brown algae.</title>
        <authorList>
            <person name="Dittami S.M."/>
            <person name="Barbeyron T."/>
            <person name="Boyen C."/>
            <person name="Cambefort J."/>
            <person name="Collet G."/>
            <person name="Delage L."/>
            <person name="Gobet A."/>
            <person name="Groisillier A."/>
            <person name="Leblanc C."/>
            <person name="Michel G."/>
            <person name="Scornet D."/>
            <person name="Siegel A."/>
            <person name="Tapia J.E."/>
            <person name="Tonon T."/>
        </authorList>
    </citation>
    <scope>NUCLEOTIDE SEQUENCE [LARGE SCALE GENOMIC DNA]</scope>
    <source>
        <strain evidence="4 5">Ec32</strain>
    </source>
</reference>
<keyword evidence="5" id="KW-1185">Reference proteome</keyword>
<evidence type="ECO:0000259" key="3">
    <source>
        <dbReference type="Pfam" id="PF04608"/>
    </source>
</evidence>
<sequence length="166" mass="17789">MSRFLTPLPKGLRFTDPVVVVATFGGSGLLRPAPGTWGSLAAMFAALPFAILGGPVVLSIAAIAAFLIGLWATEKYIAASDNHDPSEVVIDEVAAMWLVMAALPPNPIFYMLGFAFFRLFDIWKPWPIKGLEKRVAGEMGVMVDDLVAAIYAIMAAWIAGIAFFTA</sequence>
<dbReference type="Pfam" id="PF04608">
    <property type="entry name" value="PgpA"/>
    <property type="match status" value="1"/>
</dbReference>
<dbReference type="GO" id="GO:0008962">
    <property type="term" value="F:phosphatidylglycerophosphatase activity"/>
    <property type="evidence" value="ECO:0007669"/>
    <property type="project" value="UniProtKB-EC"/>
</dbReference>
<dbReference type="UniPathway" id="UPA00084">
    <property type="reaction ID" value="UER00504"/>
</dbReference>
<accession>X5MP78</accession>
<dbReference type="InterPro" id="IPR007686">
    <property type="entry name" value="YutG/PgpA"/>
</dbReference>
<keyword evidence="1" id="KW-0479">Metal-binding</keyword>
<dbReference type="EMBL" id="HG966617">
    <property type="protein sequence ID" value="CDO61066.1"/>
    <property type="molecule type" value="Genomic_DNA"/>
</dbReference>
<dbReference type="PATRIC" id="fig|1458461.3.peg.2859"/>
<dbReference type="PIRSF" id="PIRSF006162">
    <property type="entry name" value="PgpA"/>
    <property type="match status" value="1"/>
</dbReference>
<organism evidence="4 5">
    <name type="scientific">Candidatus Phaeomarinibacter ectocarpi</name>
    <dbReference type="NCBI Taxonomy" id="1458461"/>
    <lineage>
        <taxon>Bacteria</taxon>
        <taxon>Pseudomonadati</taxon>
        <taxon>Pseudomonadota</taxon>
        <taxon>Alphaproteobacteria</taxon>
        <taxon>Hyphomicrobiales</taxon>
        <taxon>Parvibaculaceae</taxon>
        <taxon>Candidatus Phaeomarinibacter</taxon>
    </lineage>
</organism>
<gene>
    <name evidence="4" type="ORF">BN1012_Phect2853</name>
</gene>
<dbReference type="STRING" id="1458461.BN1012_Phect2853"/>
<comment type="subcellular location">
    <subcellularLocation>
        <location evidence="1">Cell inner membrane</location>
        <topology evidence="1">Multi-pass membrane protein</topology>
    </subcellularLocation>
</comment>
<keyword evidence="1" id="KW-0997">Cell inner membrane</keyword>
<evidence type="ECO:0000256" key="2">
    <source>
        <dbReference type="SAM" id="Phobius"/>
    </source>
</evidence>
<dbReference type="InterPro" id="IPR036681">
    <property type="entry name" value="PgpA-like_sf"/>
</dbReference>
<feature type="transmembrane region" description="Helical" evidence="2">
    <location>
        <begin position="42"/>
        <end position="73"/>
    </location>
</feature>
<evidence type="ECO:0000313" key="5">
    <source>
        <dbReference type="Proteomes" id="UP000032160"/>
    </source>
</evidence>
<dbReference type="GO" id="GO:0006655">
    <property type="term" value="P:phosphatidylglycerol biosynthetic process"/>
    <property type="evidence" value="ECO:0007669"/>
    <property type="project" value="UniProtKB-UniPathway"/>
</dbReference>
<dbReference type="KEGG" id="pect:BN1012_Phect2853"/>
<name>X5MP78_9HYPH</name>
<keyword evidence="1" id="KW-0460">Magnesium</keyword>
<dbReference type="AlphaFoldDB" id="X5MP78"/>
<keyword evidence="2" id="KW-1133">Transmembrane helix</keyword>
<dbReference type="RefSeq" id="WP_043948962.1">
    <property type="nucleotide sequence ID" value="NZ_HG966617.1"/>
</dbReference>
<evidence type="ECO:0000313" key="4">
    <source>
        <dbReference type="EMBL" id="CDO61066.1"/>
    </source>
</evidence>
<proteinExistence type="predicted"/>
<keyword evidence="1" id="KW-0443">Lipid metabolism</keyword>
<dbReference type="HOGENOM" id="CLU_103734_1_2_5"/>
<comment type="cofactor">
    <cofactor evidence="1">
        <name>Mg(2+)</name>
        <dbReference type="ChEBI" id="CHEBI:18420"/>
    </cofactor>
</comment>
<dbReference type="GO" id="GO:0009395">
    <property type="term" value="P:phospholipid catabolic process"/>
    <property type="evidence" value="ECO:0007669"/>
    <property type="project" value="UniProtKB-KW"/>
</dbReference>
<keyword evidence="1" id="KW-1208">Phospholipid metabolism</keyword>
<evidence type="ECO:0000256" key="1">
    <source>
        <dbReference type="PIRNR" id="PIRNR006162"/>
    </source>
</evidence>
<keyword evidence="1 2" id="KW-0472">Membrane</keyword>
<protein>
    <recommendedName>
        <fullName evidence="1">Phosphatidylglycerophosphatase A</fullName>
        <ecNumber evidence="1">3.1.3.27</ecNumber>
    </recommendedName>
    <alternativeName>
        <fullName evidence="1">Phosphatidylglycerolphosphate phosphatase A</fullName>
    </alternativeName>
</protein>
<dbReference type="EC" id="3.1.3.27" evidence="1"/>
<keyword evidence="1" id="KW-0442">Lipid degradation</keyword>
<dbReference type="GO" id="GO:0046872">
    <property type="term" value="F:metal ion binding"/>
    <property type="evidence" value="ECO:0007669"/>
    <property type="project" value="UniProtKB-KW"/>
</dbReference>
<keyword evidence="1" id="KW-0595">Phospholipid degradation</keyword>
<dbReference type="InterPro" id="IPR026037">
    <property type="entry name" value="PgpA"/>
</dbReference>
<dbReference type="PANTHER" id="PTHR36305:SF1">
    <property type="entry name" value="PHOSPHATIDYLGLYCEROPHOSPHATASE A"/>
    <property type="match status" value="1"/>
</dbReference>
<comment type="catalytic activity">
    <reaction evidence="1">
        <text>a 1,2-diacyl-sn-glycero-3-phospho-(1'-sn-glycero-3'-phosphate) + H2O = a 1,2-diacyl-sn-glycero-3-phospho-(1'-sn-glycerol) + phosphate</text>
        <dbReference type="Rhea" id="RHEA:33751"/>
        <dbReference type="ChEBI" id="CHEBI:15377"/>
        <dbReference type="ChEBI" id="CHEBI:43474"/>
        <dbReference type="ChEBI" id="CHEBI:60110"/>
        <dbReference type="ChEBI" id="CHEBI:64716"/>
        <dbReference type="EC" id="3.1.3.27"/>
    </reaction>
</comment>
<comment type="function">
    <text evidence="1">Lipid phosphatase which dephosphorylates phosphatidylglycerophosphate (PGP) to phosphatidylglycerol (PG).</text>
</comment>
<keyword evidence="1" id="KW-1003">Cell membrane</keyword>
<dbReference type="CDD" id="cd06971">
    <property type="entry name" value="PgpA"/>
    <property type="match status" value="1"/>
</dbReference>
<dbReference type="Proteomes" id="UP000032160">
    <property type="component" value="Chromosome I"/>
</dbReference>
<comment type="pathway">
    <text evidence="1">Phospholipid metabolism; phosphatidylglycerol biosynthesis; phosphatidylglycerol from CDP-diacylglycerol: step 2/2.</text>
</comment>
<feature type="transmembrane region" description="Helical" evidence="2">
    <location>
        <begin position="93"/>
        <end position="120"/>
    </location>
</feature>
<dbReference type="GO" id="GO:0005886">
    <property type="term" value="C:plasma membrane"/>
    <property type="evidence" value="ECO:0007669"/>
    <property type="project" value="UniProtKB-SubCell"/>
</dbReference>
<dbReference type="SUPFAM" id="SSF101307">
    <property type="entry name" value="YutG-like"/>
    <property type="match status" value="1"/>
</dbReference>
<dbReference type="PANTHER" id="PTHR36305">
    <property type="entry name" value="PHOSPHATIDYLGLYCEROPHOSPHATASE A"/>
    <property type="match status" value="1"/>
</dbReference>
<keyword evidence="1 2" id="KW-0812">Transmembrane</keyword>
<feature type="domain" description="YutG/PgpA" evidence="3">
    <location>
        <begin position="20"/>
        <end position="158"/>
    </location>
</feature>
<feature type="transmembrane region" description="Helical" evidence="2">
    <location>
        <begin position="141"/>
        <end position="164"/>
    </location>
</feature>
<dbReference type="OrthoDB" id="9804091at2"/>